<dbReference type="HOGENOM" id="CLU_3421454_0_0_1"/>
<reference evidence="2" key="1">
    <citation type="submission" date="2011-07" db="EMBL/GenBank/DDBJ databases">
        <authorList>
            <consortium name="Caenorhabditis brenneri Sequencing and Analysis Consortium"/>
            <person name="Wilson R.K."/>
        </authorList>
    </citation>
    <scope>NUCLEOTIDE SEQUENCE [LARGE SCALE GENOMIC DNA]</scope>
    <source>
        <strain evidence="2">PB2801</strain>
    </source>
</reference>
<gene>
    <name evidence="1" type="ORF">CAEBREN_07801</name>
</gene>
<proteinExistence type="predicted"/>
<accession>G0MMA8</accession>
<evidence type="ECO:0000313" key="2">
    <source>
        <dbReference type="Proteomes" id="UP000008068"/>
    </source>
</evidence>
<evidence type="ECO:0000313" key="1">
    <source>
        <dbReference type="EMBL" id="EGT36529.1"/>
    </source>
</evidence>
<protein>
    <submittedName>
        <fullName evidence="1">Uncharacterized protein</fullName>
    </submittedName>
</protein>
<keyword evidence="2" id="KW-1185">Reference proteome</keyword>
<dbReference type="Proteomes" id="UP000008068">
    <property type="component" value="Unassembled WGS sequence"/>
</dbReference>
<dbReference type="AlphaFoldDB" id="G0MMA8"/>
<dbReference type="InParanoid" id="G0MMA8"/>
<sequence length="24" mass="2863">MTLSIQPLCQKLFYGSKKFRKFQA</sequence>
<dbReference type="EMBL" id="GL379801">
    <property type="protein sequence ID" value="EGT36529.1"/>
    <property type="molecule type" value="Genomic_DNA"/>
</dbReference>
<organism evidence="2">
    <name type="scientific">Caenorhabditis brenneri</name>
    <name type="common">Nematode worm</name>
    <dbReference type="NCBI Taxonomy" id="135651"/>
    <lineage>
        <taxon>Eukaryota</taxon>
        <taxon>Metazoa</taxon>
        <taxon>Ecdysozoa</taxon>
        <taxon>Nematoda</taxon>
        <taxon>Chromadorea</taxon>
        <taxon>Rhabditida</taxon>
        <taxon>Rhabditina</taxon>
        <taxon>Rhabditomorpha</taxon>
        <taxon>Rhabditoidea</taxon>
        <taxon>Rhabditidae</taxon>
        <taxon>Peloderinae</taxon>
        <taxon>Caenorhabditis</taxon>
    </lineage>
</organism>
<name>G0MMA8_CAEBE</name>